<protein>
    <submittedName>
        <fullName evidence="1">Baseplate J/gp47 family protein</fullName>
    </submittedName>
</protein>
<evidence type="ECO:0000313" key="2">
    <source>
        <dbReference type="Proteomes" id="UP001474181"/>
    </source>
</evidence>
<dbReference type="RefSeq" id="WP_350791468.1">
    <property type="nucleotide sequence ID" value="NZ_JBEPEK010000752.1"/>
</dbReference>
<name>A0ABV1XDU4_9ACTN</name>
<organism evidence="1 2">
    <name type="scientific">Streptomyces hyaluromycini</name>
    <dbReference type="NCBI Taxonomy" id="1377993"/>
    <lineage>
        <taxon>Bacteria</taxon>
        <taxon>Bacillati</taxon>
        <taxon>Actinomycetota</taxon>
        <taxon>Actinomycetes</taxon>
        <taxon>Kitasatosporales</taxon>
        <taxon>Streptomycetaceae</taxon>
        <taxon>Streptomyces</taxon>
    </lineage>
</organism>
<gene>
    <name evidence="1" type="ORF">ABT404_48450</name>
</gene>
<proteinExistence type="predicted"/>
<comment type="caution">
    <text evidence="1">The sequence shown here is derived from an EMBL/GenBank/DDBJ whole genome shotgun (WGS) entry which is preliminary data.</text>
</comment>
<evidence type="ECO:0000313" key="1">
    <source>
        <dbReference type="EMBL" id="MER7187209.1"/>
    </source>
</evidence>
<reference evidence="1 2" key="1">
    <citation type="submission" date="2024-06" db="EMBL/GenBank/DDBJ databases">
        <title>The Natural Products Discovery Center: Release of the First 8490 Sequenced Strains for Exploring Actinobacteria Biosynthetic Diversity.</title>
        <authorList>
            <person name="Kalkreuter E."/>
            <person name="Kautsar S.A."/>
            <person name="Yang D."/>
            <person name="Bader C.D."/>
            <person name="Teijaro C.N."/>
            <person name="Fluegel L."/>
            <person name="Davis C.M."/>
            <person name="Simpson J.R."/>
            <person name="Lauterbach L."/>
            <person name="Steele A.D."/>
            <person name="Gui C."/>
            <person name="Meng S."/>
            <person name="Li G."/>
            <person name="Viehrig K."/>
            <person name="Ye F."/>
            <person name="Su P."/>
            <person name="Kiefer A.F."/>
            <person name="Nichols A."/>
            <person name="Cepeda A.J."/>
            <person name="Yan W."/>
            <person name="Fan B."/>
            <person name="Jiang Y."/>
            <person name="Adhikari A."/>
            <person name="Zheng C.-J."/>
            <person name="Schuster L."/>
            <person name="Cowan T.M."/>
            <person name="Smanski M.J."/>
            <person name="Chevrette M.G."/>
            <person name="De Carvalho L.P.S."/>
            <person name="Shen B."/>
        </authorList>
    </citation>
    <scope>NUCLEOTIDE SEQUENCE [LARGE SCALE GENOMIC DNA]</scope>
    <source>
        <strain evidence="1 2">NPDC000234</strain>
    </source>
</reference>
<dbReference type="EMBL" id="JBEPEK010000752">
    <property type="protein sequence ID" value="MER7187209.1"/>
    <property type="molecule type" value="Genomic_DNA"/>
</dbReference>
<dbReference type="Proteomes" id="UP001474181">
    <property type="component" value="Unassembled WGS sequence"/>
</dbReference>
<accession>A0ABV1XDU4</accession>
<sequence>MTDFGVTPGGFVLKPVDAILAESFDRARQVFPGADLTSTSALRKILETAAAEDGEVWKRLEDLYYQNFVSTAVGDALGLLGEDIGLERAQLFSSGTVSVTVVNPAEGRTYVLPEGAVLVTAGSSPRAFGTVAPVTLDNRVPTADVGVVAFEPGPDGDVGIRAIDRIDPTYASIYLADLGAASLKVTNEAPLAGGTDMEADESYRGRLLGFARNLWTVESVAQAALGVSGVIDVVLSDPLGGVDVSQSYFDLFNFGQRAFSSERRAGEPYFFSVVVAHDFRWPWQTTGPVPGIFERVGAAVDAVRPIGIHANIVEADHIEVGVRATLVIAPGSDGVALLSSVRQRLAADIAGLRLGGDVLYSQVVRAFVEQPGVLDVQGLHLRRSPAAFGRITFGDVPFQEVLAEAAVGENLAMGPTELARFAAGGDAFDVTVVTG</sequence>
<keyword evidence="2" id="KW-1185">Reference proteome</keyword>